<dbReference type="EMBL" id="SZUV01000001">
    <property type="protein sequence ID" value="TQN52551.1"/>
    <property type="molecule type" value="Genomic_DNA"/>
</dbReference>
<protein>
    <recommendedName>
        <fullName evidence="6">DUF202 domain-containing protein</fullName>
    </recommendedName>
</protein>
<comment type="caution">
    <text evidence="7">The sequence shown here is derived from an EMBL/GenBank/DDBJ whole genome shotgun (WGS) entry which is preliminary data.</text>
</comment>
<keyword evidence="2 5" id="KW-0812">Transmembrane</keyword>
<dbReference type="RefSeq" id="WP_242947724.1">
    <property type="nucleotide sequence ID" value="NZ_SZUV01000001.1"/>
</dbReference>
<dbReference type="Pfam" id="PF02656">
    <property type="entry name" value="DUF202"/>
    <property type="match status" value="1"/>
</dbReference>
<accession>A0A543Q889</accession>
<gene>
    <name evidence="7" type="ORF">DLNHIDIE_02443</name>
</gene>
<feature type="domain" description="DUF202" evidence="6">
    <location>
        <begin position="22"/>
        <end position="84"/>
    </location>
</feature>
<dbReference type="Proteomes" id="UP000315403">
    <property type="component" value="Unassembled WGS sequence"/>
</dbReference>
<dbReference type="AlphaFoldDB" id="A0A543Q889"/>
<organism evidence="7 8">
    <name type="scientific">Acidithiobacillus thiooxidans ATCC 19377</name>
    <dbReference type="NCBI Taxonomy" id="637390"/>
    <lineage>
        <taxon>Bacteria</taxon>
        <taxon>Pseudomonadati</taxon>
        <taxon>Pseudomonadota</taxon>
        <taxon>Acidithiobacillia</taxon>
        <taxon>Acidithiobacillales</taxon>
        <taxon>Acidithiobacillaceae</taxon>
        <taxon>Acidithiobacillus</taxon>
    </lineage>
</organism>
<name>A0A543Q889_ACITH</name>
<proteinExistence type="predicted"/>
<reference evidence="7 8" key="1">
    <citation type="submission" date="2019-03" db="EMBL/GenBank/DDBJ databases">
        <title>New insights into Acidothiobacillus thiooxidans sulfur metabolism through coupled gene expression, solution geochemistry, microscopy and spectroscopy analyses.</title>
        <authorList>
            <person name="Camacho D."/>
            <person name="Frazao R."/>
            <person name="Fouillen A."/>
            <person name="Nanci A."/>
            <person name="Lang B.F."/>
            <person name="Apte S.C."/>
            <person name="Baron C."/>
            <person name="Warren L.A."/>
        </authorList>
    </citation>
    <scope>NUCLEOTIDE SEQUENCE [LARGE SCALE GENOMIC DNA]</scope>
    <source>
        <strain evidence="7 8">ATCC 19377</strain>
    </source>
</reference>
<feature type="transmembrane region" description="Helical" evidence="5">
    <location>
        <begin position="59"/>
        <end position="80"/>
    </location>
</feature>
<feature type="transmembrane region" description="Helical" evidence="5">
    <location>
        <begin position="31"/>
        <end position="53"/>
    </location>
</feature>
<comment type="subcellular location">
    <subcellularLocation>
        <location evidence="1">Endomembrane system</location>
        <topology evidence="1">Multi-pass membrane protein</topology>
    </subcellularLocation>
</comment>
<evidence type="ECO:0000256" key="2">
    <source>
        <dbReference type="ARBA" id="ARBA00022692"/>
    </source>
</evidence>
<evidence type="ECO:0000256" key="3">
    <source>
        <dbReference type="ARBA" id="ARBA00022989"/>
    </source>
</evidence>
<dbReference type="GO" id="GO:0012505">
    <property type="term" value="C:endomembrane system"/>
    <property type="evidence" value="ECO:0007669"/>
    <property type="project" value="UniProtKB-SubCell"/>
</dbReference>
<evidence type="ECO:0000313" key="7">
    <source>
        <dbReference type="EMBL" id="TQN52551.1"/>
    </source>
</evidence>
<evidence type="ECO:0000259" key="6">
    <source>
        <dbReference type="Pfam" id="PF02656"/>
    </source>
</evidence>
<evidence type="ECO:0000256" key="4">
    <source>
        <dbReference type="ARBA" id="ARBA00023136"/>
    </source>
</evidence>
<dbReference type="InterPro" id="IPR003807">
    <property type="entry name" value="DUF202"/>
</dbReference>
<keyword evidence="4 5" id="KW-0472">Membrane</keyword>
<evidence type="ECO:0000313" key="8">
    <source>
        <dbReference type="Proteomes" id="UP000315403"/>
    </source>
</evidence>
<sequence length="113" mass="13094">MPYLNKFSAHNFILRDWLALDRTILANERTILSFTRTALVLILAGMTFIRFFGANSWSALGYLTLAVGVILWLTGFRIYLGRKKNYHAYVTELQTEENDEQEKGEKYVPTSLR</sequence>
<keyword evidence="3 5" id="KW-1133">Transmembrane helix</keyword>
<evidence type="ECO:0000256" key="1">
    <source>
        <dbReference type="ARBA" id="ARBA00004127"/>
    </source>
</evidence>
<evidence type="ECO:0000256" key="5">
    <source>
        <dbReference type="SAM" id="Phobius"/>
    </source>
</evidence>